<dbReference type="InterPro" id="IPR000198">
    <property type="entry name" value="RhoGAP_dom"/>
</dbReference>
<dbReference type="Pfam" id="PF00620">
    <property type="entry name" value="RhoGAP"/>
    <property type="match status" value="1"/>
</dbReference>
<gene>
    <name evidence="4" type="primary">LOC116948153</name>
</gene>
<accession>A0AAJ7X3S8</accession>
<organism evidence="3 4">
    <name type="scientific">Petromyzon marinus</name>
    <name type="common">Sea lamprey</name>
    <dbReference type="NCBI Taxonomy" id="7757"/>
    <lineage>
        <taxon>Eukaryota</taxon>
        <taxon>Metazoa</taxon>
        <taxon>Chordata</taxon>
        <taxon>Craniata</taxon>
        <taxon>Vertebrata</taxon>
        <taxon>Cyclostomata</taxon>
        <taxon>Hyperoartia</taxon>
        <taxon>Petromyzontiformes</taxon>
        <taxon>Petromyzontidae</taxon>
        <taxon>Petromyzon</taxon>
    </lineage>
</organism>
<evidence type="ECO:0000313" key="3">
    <source>
        <dbReference type="Proteomes" id="UP001318040"/>
    </source>
</evidence>
<dbReference type="GO" id="GO:0007264">
    <property type="term" value="P:small GTPase-mediated signal transduction"/>
    <property type="evidence" value="ECO:0007669"/>
    <property type="project" value="TreeGrafter"/>
</dbReference>
<dbReference type="RefSeq" id="XP_032820459.1">
    <property type="nucleotide sequence ID" value="XM_032964568.1"/>
</dbReference>
<protein>
    <submittedName>
        <fullName evidence="4">Rho GTPase-activating protein 30-like</fullName>
    </submittedName>
</protein>
<feature type="domain" description="Rho-GAP" evidence="2">
    <location>
        <begin position="47"/>
        <end position="169"/>
    </location>
</feature>
<evidence type="ECO:0000259" key="2">
    <source>
        <dbReference type="PROSITE" id="PS50238"/>
    </source>
</evidence>
<keyword evidence="3" id="KW-1185">Reference proteome</keyword>
<name>A0AAJ7X3S8_PETMA</name>
<dbReference type="InterPro" id="IPR051576">
    <property type="entry name" value="PX-Rho_GAP"/>
</dbReference>
<dbReference type="GO" id="GO:0005096">
    <property type="term" value="F:GTPase activator activity"/>
    <property type="evidence" value="ECO:0007669"/>
    <property type="project" value="UniProtKB-KW"/>
</dbReference>
<keyword evidence="1" id="KW-0343">GTPase activation</keyword>
<evidence type="ECO:0000313" key="4">
    <source>
        <dbReference type="RefSeq" id="XP_032820459.1"/>
    </source>
</evidence>
<dbReference type="PANTHER" id="PTHR15729:SF10">
    <property type="entry name" value="GTPASE-ACTIVATING PROTEIN CDGAPR"/>
    <property type="match status" value="1"/>
</dbReference>
<dbReference type="SUPFAM" id="SSF48350">
    <property type="entry name" value="GTPase activation domain, GAP"/>
    <property type="match status" value="1"/>
</dbReference>
<sequence length="169" mass="18550">MPHSRLASVDSCTYCPDDVILNTFNYNSLLLPPPSTVTKDQGEVFGCDLAQHLGNTAHDVSQVVKLCAEHIERHGIVNDIYCCSGVISNVNKLREKFNAGTGPDLMGEAHDIHSKSSLLKRYFRELPDKFAVSTRPSAAHYGQLHHLFHSGSCLSPQIDITTLEAVASF</sequence>
<reference evidence="4" key="1">
    <citation type="submission" date="2025-08" db="UniProtKB">
        <authorList>
            <consortium name="RefSeq"/>
        </authorList>
    </citation>
    <scope>IDENTIFICATION</scope>
    <source>
        <tissue evidence="4">Sperm</tissue>
    </source>
</reference>
<dbReference type="InterPro" id="IPR008936">
    <property type="entry name" value="Rho_GTPase_activation_prot"/>
</dbReference>
<dbReference type="PROSITE" id="PS50238">
    <property type="entry name" value="RHOGAP"/>
    <property type="match status" value="1"/>
</dbReference>
<proteinExistence type="predicted"/>
<dbReference type="AlphaFoldDB" id="A0AAJ7X3S8"/>
<evidence type="ECO:0000256" key="1">
    <source>
        <dbReference type="ARBA" id="ARBA00022468"/>
    </source>
</evidence>
<dbReference type="Gene3D" id="1.10.555.10">
    <property type="entry name" value="Rho GTPase activation protein"/>
    <property type="match status" value="1"/>
</dbReference>
<dbReference type="KEGG" id="pmrn:116948153"/>
<dbReference type="Proteomes" id="UP001318040">
    <property type="component" value="Chromosome 32"/>
</dbReference>
<dbReference type="PANTHER" id="PTHR15729">
    <property type="entry name" value="CDC42 GTPASE-ACTIVATING PROTEIN"/>
    <property type="match status" value="1"/>
</dbReference>